<keyword evidence="4" id="KW-0963">Cytoplasm</keyword>
<dbReference type="GO" id="GO:0051082">
    <property type="term" value="F:unfolded protein binding"/>
    <property type="evidence" value="ECO:0007669"/>
    <property type="project" value="TreeGrafter"/>
</dbReference>
<dbReference type="GO" id="GO:0005737">
    <property type="term" value="C:cytoplasm"/>
    <property type="evidence" value="ECO:0007669"/>
    <property type="project" value="UniProtKB-SubCell"/>
</dbReference>
<evidence type="ECO:0000256" key="6">
    <source>
        <dbReference type="ARBA" id="ARBA00031396"/>
    </source>
</evidence>
<dbReference type="Gene3D" id="1.20.58.610">
    <property type="entry name" value="Cdc37, Hsp90 binding domain"/>
    <property type="match status" value="1"/>
</dbReference>
<dbReference type="Pfam" id="PF08565">
    <property type="entry name" value="CDC37_M"/>
    <property type="match status" value="1"/>
</dbReference>
<feature type="region of interest" description="Disordered" evidence="8">
    <location>
        <begin position="1"/>
        <end position="25"/>
    </location>
</feature>
<dbReference type="AlphaFoldDB" id="A0A8I6S2D3"/>
<evidence type="ECO:0000256" key="7">
    <source>
        <dbReference type="SAM" id="Coils"/>
    </source>
</evidence>
<dbReference type="EnsemblMetazoa" id="XM_014396660.2">
    <property type="protein sequence ID" value="XP_014252146.1"/>
    <property type="gene ID" value="LOC106668158"/>
</dbReference>
<dbReference type="GO" id="GO:0050821">
    <property type="term" value="P:protein stabilization"/>
    <property type="evidence" value="ECO:0007669"/>
    <property type="project" value="TreeGrafter"/>
</dbReference>
<dbReference type="OMA" id="AEQCIII"/>
<evidence type="ECO:0000259" key="11">
    <source>
        <dbReference type="SMART" id="SM01071"/>
    </source>
</evidence>
<comment type="subcellular location">
    <subcellularLocation>
        <location evidence="1">Cytoplasm</location>
    </subcellularLocation>
</comment>
<dbReference type="GO" id="GO:0006457">
    <property type="term" value="P:protein folding"/>
    <property type="evidence" value="ECO:0007669"/>
    <property type="project" value="TreeGrafter"/>
</dbReference>
<feature type="compositionally biased region" description="Basic and acidic residues" evidence="8">
    <location>
        <begin position="342"/>
        <end position="361"/>
    </location>
</feature>
<dbReference type="Gene3D" id="6.10.140.250">
    <property type="match status" value="1"/>
</dbReference>
<evidence type="ECO:0000313" key="12">
    <source>
        <dbReference type="EnsemblMetazoa" id="XP_014252146.1"/>
    </source>
</evidence>
<dbReference type="SMART" id="SM01069">
    <property type="entry name" value="CDC37_C"/>
    <property type="match status" value="1"/>
</dbReference>
<dbReference type="Proteomes" id="UP000494040">
    <property type="component" value="Unassembled WGS sequence"/>
</dbReference>
<dbReference type="OrthoDB" id="440202at2759"/>
<dbReference type="SUPFAM" id="SSF101391">
    <property type="entry name" value="Hsp90 co-chaperone CDC37"/>
    <property type="match status" value="1"/>
</dbReference>
<evidence type="ECO:0000259" key="9">
    <source>
        <dbReference type="SMART" id="SM01069"/>
    </source>
</evidence>
<feature type="domain" description="Cdc37 N-terminal" evidence="11">
    <location>
        <begin position="1"/>
        <end position="124"/>
    </location>
</feature>
<dbReference type="GO" id="GO:0031072">
    <property type="term" value="F:heat shock protein binding"/>
    <property type="evidence" value="ECO:0007669"/>
    <property type="project" value="TreeGrafter"/>
</dbReference>
<sequence>MVDYSKWKNIEISDDEDETHPNIDTPSLFRWKHQARIQRMEEAKKEREELEKNKELNQKHLKEVREKLAKGPDEGLDISVLKASLEELEKTKEKLKKAEEDLNAKERITPWNVDTISQPGFTKTLINKPPPRKNEELSEEEREKRMQAFIKENEKQLKEYGMLRKYDDSKKFLQDHPHLVCEDTANYLVIWCINLEMEDKQMLSQHVAHQCICMQYILELAKQLDVDPRACVSSFFTKIQICDEDYKASFEDELASFIERVKRRAKEKLENAIKEQEMEERQARLGPGGLDPVEVFDTLPQVLKDCFEKQDIPMLQKAIAEMPQEDAAYHMKRCIDSGLWIPEKDKKEDKTEDKNNDDTYEKCSSTTSEN</sequence>
<dbReference type="FunFam" id="1.20.58.610:FF:000001">
    <property type="entry name" value="Hsp90 co-chaperone Cdc37-like 1"/>
    <property type="match status" value="1"/>
</dbReference>
<dbReference type="InterPro" id="IPR013873">
    <property type="entry name" value="Cdc37_C"/>
</dbReference>
<keyword evidence="13" id="KW-1185">Reference proteome</keyword>
<accession>A0A8I6S2D3</accession>
<dbReference type="InterPro" id="IPR013874">
    <property type="entry name" value="Cdc37_Hsp90-bd"/>
</dbReference>
<dbReference type="KEGG" id="clec:106668158"/>
<dbReference type="InterPro" id="IPR038189">
    <property type="entry name" value="Cdc37_Hsp90-bd_sf"/>
</dbReference>
<dbReference type="SMART" id="SM01071">
    <property type="entry name" value="CDC37_N"/>
    <property type="match status" value="1"/>
</dbReference>
<evidence type="ECO:0000256" key="3">
    <source>
        <dbReference type="ARBA" id="ARBA00020496"/>
    </source>
</evidence>
<dbReference type="Pfam" id="PF08564">
    <property type="entry name" value="CDC37_C"/>
    <property type="match status" value="1"/>
</dbReference>
<evidence type="ECO:0000256" key="4">
    <source>
        <dbReference type="ARBA" id="ARBA00022490"/>
    </source>
</evidence>
<feature type="coiled-coil region" evidence="7">
    <location>
        <begin position="255"/>
        <end position="286"/>
    </location>
</feature>
<dbReference type="InterPro" id="IPR004918">
    <property type="entry name" value="Cdc37"/>
</dbReference>
<feature type="coiled-coil region" evidence="7">
    <location>
        <begin position="33"/>
        <end position="108"/>
    </location>
</feature>
<dbReference type="Pfam" id="PF03234">
    <property type="entry name" value="CDC37_N"/>
    <property type="match status" value="1"/>
</dbReference>
<reference evidence="12" key="1">
    <citation type="submission" date="2022-01" db="UniProtKB">
        <authorList>
            <consortium name="EnsemblMetazoa"/>
        </authorList>
    </citation>
    <scope>IDENTIFICATION</scope>
</reference>
<dbReference type="SMART" id="SM01070">
    <property type="entry name" value="CDC37_M"/>
    <property type="match status" value="1"/>
</dbReference>
<proteinExistence type="inferred from homology"/>
<dbReference type="PANTHER" id="PTHR12800:SF4">
    <property type="entry name" value="HSP90 CO-CHAPERONE CDC37"/>
    <property type="match status" value="1"/>
</dbReference>
<gene>
    <name evidence="12" type="primary">106668158</name>
</gene>
<keyword evidence="5" id="KW-0143">Chaperone</keyword>
<evidence type="ECO:0000256" key="8">
    <source>
        <dbReference type="SAM" id="MobiDB-lite"/>
    </source>
</evidence>
<feature type="compositionally biased region" description="Basic and acidic residues" evidence="8">
    <location>
        <begin position="1"/>
        <end position="11"/>
    </location>
</feature>
<protein>
    <recommendedName>
        <fullName evidence="3">Hsp90 co-chaperone Cdc37</fullName>
    </recommendedName>
    <alternativeName>
        <fullName evidence="6">Hsp90 chaperone protein kinase-targeting subunit</fullName>
    </alternativeName>
</protein>
<feature type="domain" description="Cdc37 Hsp90 binding" evidence="10">
    <location>
        <begin position="117"/>
        <end position="280"/>
    </location>
</feature>
<dbReference type="InterPro" id="IPR013855">
    <property type="entry name" value="Cdc37_N_dom"/>
</dbReference>
<feature type="region of interest" description="Disordered" evidence="8">
    <location>
        <begin position="342"/>
        <end position="370"/>
    </location>
</feature>
<evidence type="ECO:0000256" key="2">
    <source>
        <dbReference type="ARBA" id="ARBA00006222"/>
    </source>
</evidence>
<evidence type="ECO:0000256" key="5">
    <source>
        <dbReference type="ARBA" id="ARBA00023186"/>
    </source>
</evidence>
<feature type="region of interest" description="Disordered" evidence="8">
    <location>
        <begin position="119"/>
        <end position="140"/>
    </location>
</feature>
<comment type="similarity">
    <text evidence="2">Belongs to the CDC37 family.</text>
</comment>
<evidence type="ECO:0000313" key="13">
    <source>
        <dbReference type="Proteomes" id="UP000494040"/>
    </source>
</evidence>
<dbReference type="GO" id="GO:0019901">
    <property type="term" value="F:protein kinase binding"/>
    <property type="evidence" value="ECO:0007669"/>
    <property type="project" value="InterPro"/>
</dbReference>
<feature type="domain" description="Cdc37 C-terminal" evidence="9">
    <location>
        <begin position="284"/>
        <end position="369"/>
    </location>
</feature>
<organism evidence="12 13">
    <name type="scientific">Cimex lectularius</name>
    <name type="common">Bed bug</name>
    <name type="synonym">Acanthia lectularia</name>
    <dbReference type="NCBI Taxonomy" id="79782"/>
    <lineage>
        <taxon>Eukaryota</taxon>
        <taxon>Metazoa</taxon>
        <taxon>Ecdysozoa</taxon>
        <taxon>Arthropoda</taxon>
        <taxon>Hexapoda</taxon>
        <taxon>Insecta</taxon>
        <taxon>Pterygota</taxon>
        <taxon>Neoptera</taxon>
        <taxon>Paraneoptera</taxon>
        <taxon>Hemiptera</taxon>
        <taxon>Heteroptera</taxon>
        <taxon>Panheteroptera</taxon>
        <taxon>Cimicomorpha</taxon>
        <taxon>Cimicidae</taxon>
        <taxon>Cimex</taxon>
    </lineage>
</organism>
<dbReference type="GO" id="GO:0051087">
    <property type="term" value="F:protein-folding chaperone binding"/>
    <property type="evidence" value="ECO:0007669"/>
    <property type="project" value="TreeGrafter"/>
</dbReference>
<evidence type="ECO:0000256" key="1">
    <source>
        <dbReference type="ARBA" id="ARBA00004496"/>
    </source>
</evidence>
<dbReference type="PANTHER" id="PTHR12800">
    <property type="entry name" value="CDC37-RELATED"/>
    <property type="match status" value="1"/>
</dbReference>
<name>A0A8I6S2D3_CIMLE</name>
<evidence type="ECO:0000259" key="10">
    <source>
        <dbReference type="SMART" id="SM01070"/>
    </source>
</evidence>
<keyword evidence="7" id="KW-0175">Coiled coil</keyword>